<protein>
    <submittedName>
        <fullName evidence="4">Unannotated protein</fullName>
    </submittedName>
</protein>
<feature type="region of interest" description="Disordered" evidence="1">
    <location>
        <begin position="1"/>
        <end position="21"/>
    </location>
</feature>
<keyword evidence="2" id="KW-0812">Transmembrane</keyword>
<evidence type="ECO:0000256" key="2">
    <source>
        <dbReference type="SAM" id="Phobius"/>
    </source>
</evidence>
<dbReference type="EMBL" id="CAFBON010000334">
    <property type="protein sequence ID" value="CAB5010644.1"/>
    <property type="molecule type" value="Genomic_DNA"/>
</dbReference>
<dbReference type="CDD" id="cd11614">
    <property type="entry name" value="SAF_CpaB_FlgA_like"/>
    <property type="match status" value="1"/>
</dbReference>
<organism evidence="4">
    <name type="scientific">freshwater metagenome</name>
    <dbReference type="NCBI Taxonomy" id="449393"/>
    <lineage>
        <taxon>unclassified sequences</taxon>
        <taxon>metagenomes</taxon>
        <taxon>ecological metagenomes</taxon>
    </lineage>
</organism>
<accession>A0A6J7Q8P3</accession>
<gene>
    <name evidence="4" type="ORF">UFOPK3954_02294</name>
</gene>
<dbReference type="InterPro" id="IPR013974">
    <property type="entry name" value="SAF"/>
</dbReference>
<evidence type="ECO:0000256" key="1">
    <source>
        <dbReference type="SAM" id="MobiDB-lite"/>
    </source>
</evidence>
<reference evidence="4" key="1">
    <citation type="submission" date="2020-05" db="EMBL/GenBank/DDBJ databases">
        <authorList>
            <person name="Chiriac C."/>
            <person name="Salcher M."/>
            <person name="Ghai R."/>
            <person name="Kavagutti S V."/>
        </authorList>
    </citation>
    <scope>NUCLEOTIDE SEQUENCE</scope>
</reference>
<dbReference type="AlphaFoldDB" id="A0A6J7Q8P3"/>
<keyword evidence="2" id="KW-1133">Transmembrane helix</keyword>
<evidence type="ECO:0000259" key="3">
    <source>
        <dbReference type="SMART" id="SM00858"/>
    </source>
</evidence>
<sequence length="209" mass="21340">MTATETTPLAGRRSGQPRGPSRRVRLPWLAAAAGLAVLVAALVLWGFGRAAERREVVMVVAPVEAGEPITDAALGSTMVAIDSSSTQLFSASQRAELVGKIAAIDLAPGDLLGPSLISTGPSVPDGWLEIGGLLRAGRYPVSLSVGDQLFALPMDGADVTPVAVLVVESSVGDDRALMVVLAAAPESAAQVAQWAASDDLVLVRVGAQP</sequence>
<feature type="domain" description="SAF" evidence="3">
    <location>
        <begin position="54"/>
        <end position="118"/>
    </location>
</feature>
<feature type="transmembrane region" description="Helical" evidence="2">
    <location>
        <begin position="28"/>
        <end position="48"/>
    </location>
</feature>
<keyword evidence="2" id="KW-0472">Membrane</keyword>
<proteinExistence type="predicted"/>
<evidence type="ECO:0000313" key="4">
    <source>
        <dbReference type="EMBL" id="CAB5010644.1"/>
    </source>
</evidence>
<dbReference type="SMART" id="SM00858">
    <property type="entry name" value="SAF"/>
    <property type="match status" value="1"/>
</dbReference>
<name>A0A6J7Q8P3_9ZZZZ</name>